<dbReference type="Pfam" id="PF13358">
    <property type="entry name" value="DDE_3"/>
    <property type="match status" value="1"/>
</dbReference>
<evidence type="ECO:0000259" key="1">
    <source>
        <dbReference type="Pfam" id="PF13358"/>
    </source>
</evidence>
<accession>A0A1M5YNP7</accession>
<protein>
    <submittedName>
        <fullName evidence="2">DDE superfamily endonuclease</fullName>
    </submittedName>
</protein>
<dbReference type="InterPro" id="IPR036397">
    <property type="entry name" value="RNaseH_sf"/>
</dbReference>
<organism evidence="2 3">
    <name type="scientific">Desulfofustis glycolicus DSM 9705</name>
    <dbReference type="NCBI Taxonomy" id="1121409"/>
    <lineage>
        <taxon>Bacteria</taxon>
        <taxon>Pseudomonadati</taxon>
        <taxon>Thermodesulfobacteriota</taxon>
        <taxon>Desulfobulbia</taxon>
        <taxon>Desulfobulbales</taxon>
        <taxon>Desulfocapsaceae</taxon>
        <taxon>Desulfofustis</taxon>
    </lineage>
</organism>
<sequence>SRLIKDVERKVFLILDNLRVHHSKVVRKWLSEHQDQIEVFYLPPYTPEHNPDEYLNGNLKQRIRSGLPARNSDDLAKKTRSFMKTLQRRPNHVKSYFKHPLVRYAA</sequence>
<evidence type="ECO:0000313" key="3">
    <source>
        <dbReference type="Proteomes" id="UP000184139"/>
    </source>
</evidence>
<feature type="domain" description="Tc1-like transposase DDE" evidence="1">
    <location>
        <begin position="2"/>
        <end position="75"/>
    </location>
</feature>
<dbReference type="InterPro" id="IPR038717">
    <property type="entry name" value="Tc1-like_DDE_dom"/>
</dbReference>
<dbReference type="Gene3D" id="3.30.420.10">
    <property type="entry name" value="Ribonuclease H-like superfamily/Ribonuclease H"/>
    <property type="match status" value="1"/>
</dbReference>
<dbReference type="AlphaFoldDB" id="A0A1M5YNP7"/>
<dbReference type="GO" id="GO:0004519">
    <property type="term" value="F:endonuclease activity"/>
    <property type="evidence" value="ECO:0007669"/>
    <property type="project" value="UniProtKB-KW"/>
</dbReference>
<dbReference type="GO" id="GO:0003676">
    <property type="term" value="F:nucleic acid binding"/>
    <property type="evidence" value="ECO:0007669"/>
    <property type="project" value="InterPro"/>
</dbReference>
<keyword evidence="2" id="KW-0378">Hydrolase</keyword>
<dbReference type="RefSeq" id="WP_208609861.1">
    <property type="nucleotide sequence ID" value="NZ_FQXS01000046.1"/>
</dbReference>
<name>A0A1M5YNP7_9BACT</name>
<keyword evidence="2" id="KW-0255">Endonuclease</keyword>
<proteinExistence type="predicted"/>
<dbReference type="InterPro" id="IPR012337">
    <property type="entry name" value="RNaseH-like_sf"/>
</dbReference>
<keyword evidence="2" id="KW-0540">Nuclease</keyword>
<gene>
    <name evidence="2" type="ORF">SAMN02745124_04266</name>
</gene>
<dbReference type="SUPFAM" id="SSF53098">
    <property type="entry name" value="Ribonuclease H-like"/>
    <property type="match status" value="1"/>
</dbReference>
<reference evidence="2 3" key="1">
    <citation type="submission" date="2016-11" db="EMBL/GenBank/DDBJ databases">
        <authorList>
            <person name="Jaros S."/>
            <person name="Januszkiewicz K."/>
            <person name="Wedrychowicz H."/>
        </authorList>
    </citation>
    <scope>NUCLEOTIDE SEQUENCE [LARGE SCALE GENOMIC DNA]</scope>
    <source>
        <strain evidence="2 3">DSM 9705</strain>
    </source>
</reference>
<keyword evidence="3" id="KW-1185">Reference proteome</keyword>
<dbReference type="STRING" id="1121409.SAMN02745124_04266"/>
<dbReference type="Proteomes" id="UP000184139">
    <property type="component" value="Unassembled WGS sequence"/>
</dbReference>
<dbReference type="EMBL" id="FQXS01000046">
    <property type="protein sequence ID" value="SHI13652.1"/>
    <property type="molecule type" value="Genomic_DNA"/>
</dbReference>
<feature type="non-terminal residue" evidence="2">
    <location>
        <position position="1"/>
    </location>
</feature>
<evidence type="ECO:0000313" key="2">
    <source>
        <dbReference type="EMBL" id="SHI13652.1"/>
    </source>
</evidence>